<feature type="transmembrane region" description="Helical" evidence="8">
    <location>
        <begin position="215"/>
        <end position="239"/>
    </location>
</feature>
<evidence type="ECO:0000256" key="6">
    <source>
        <dbReference type="ARBA" id="ARBA00022989"/>
    </source>
</evidence>
<dbReference type="PANTHER" id="PTHR21716">
    <property type="entry name" value="TRANSMEMBRANE PROTEIN"/>
    <property type="match status" value="1"/>
</dbReference>
<evidence type="ECO:0000256" key="8">
    <source>
        <dbReference type="SAM" id="Phobius"/>
    </source>
</evidence>
<dbReference type="PANTHER" id="PTHR21716:SF53">
    <property type="entry name" value="PERMEASE PERM-RELATED"/>
    <property type="match status" value="1"/>
</dbReference>
<comment type="similarity">
    <text evidence="2">Belongs to the autoinducer-2 exporter (AI-2E) (TC 2.A.86) family.</text>
</comment>
<evidence type="ECO:0000256" key="4">
    <source>
        <dbReference type="ARBA" id="ARBA00022475"/>
    </source>
</evidence>
<keyword evidence="6 8" id="KW-1133">Transmembrane helix</keyword>
<feature type="transmembrane region" description="Helical" evidence="8">
    <location>
        <begin position="245"/>
        <end position="269"/>
    </location>
</feature>
<proteinExistence type="inferred from homology"/>
<dbReference type="RefSeq" id="WP_378054768.1">
    <property type="nucleotide sequence ID" value="NZ_JBHSIS010000002.1"/>
</dbReference>
<dbReference type="Proteomes" id="UP001595859">
    <property type="component" value="Unassembled WGS sequence"/>
</dbReference>
<keyword evidence="5 8" id="KW-0812">Transmembrane</keyword>
<sequence>MPSPPRRLARPLFTARGLHRAAVISLELAAVVLGLWVLRAVVKHFGFVLVPVAVALLLSALLSPAVAWLRGRGLPRGLSVVAVLVMGLAVVSGLVTFVVLAVTSHFAELSDSVAGSVARVQTWLSHGPLGLDANLLDRGRQWLQAHEASLVSDVMTAFTTFGSLVAGAVLTLVILVMFLLDGSRMWDFLLRLWRVPTRRYVDEAGREAFHSVVMYVRVTALIALVDAAGIGIGLLVVGVPLVVPLTALVFLGAFVPYVGAIVSGALAVAVTLVSNGPVAALIMLGVVIAVQQLEGNVLQPMLAGNFVRLHPLVVLLALTVGAVEGGIAGVLLAVPVTAAIRAAVLVAAARSGAGETDPPAEVTEDVHKRQ</sequence>
<keyword evidence="10" id="KW-1185">Reference proteome</keyword>
<gene>
    <name evidence="9" type="ORF">ACFPCV_04805</name>
</gene>
<comment type="caution">
    <text evidence="9">The sequence shown here is derived from an EMBL/GenBank/DDBJ whole genome shotgun (WGS) entry which is preliminary data.</text>
</comment>
<accession>A0ABV9RU23</accession>
<dbReference type="EMBL" id="JBHSIS010000002">
    <property type="protein sequence ID" value="MFC4852815.1"/>
    <property type="molecule type" value="Genomic_DNA"/>
</dbReference>
<feature type="transmembrane region" description="Helical" evidence="8">
    <location>
        <begin position="313"/>
        <end position="334"/>
    </location>
</feature>
<keyword evidence="7 8" id="KW-0472">Membrane</keyword>
<evidence type="ECO:0000256" key="2">
    <source>
        <dbReference type="ARBA" id="ARBA00009773"/>
    </source>
</evidence>
<feature type="transmembrane region" description="Helical" evidence="8">
    <location>
        <begin position="21"/>
        <end position="42"/>
    </location>
</feature>
<reference evidence="10" key="1">
    <citation type="journal article" date="2019" name="Int. J. Syst. Evol. Microbiol.">
        <title>The Global Catalogue of Microorganisms (GCM) 10K type strain sequencing project: providing services to taxonomists for standard genome sequencing and annotation.</title>
        <authorList>
            <consortium name="The Broad Institute Genomics Platform"/>
            <consortium name="The Broad Institute Genome Sequencing Center for Infectious Disease"/>
            <person name="Wu L."/>
            <person name="Ma J."/>
        </authorList>
    </citation>
    <scope>NUCLEOTIDE SEQUENCE [LARGE SCALE GENOMIC DNA]</scope>
    <source>
        <strain evidence="10">ZS-22-S1</strain>
    </source>
</reference>
<feature type="transmembrane region" description="Helical" evidence="8">
    <location>
        <begin position="48"/>
        <end position="69"/>
    </location>
</feature>
<organism evidence="9 10">
    <name type="scientific">Actinophytocola glycyrrhizae</name>
    <dbReference type="NCBI Taxonomy" id="2044873"/>
    <lineage>
        <taxon>Bacteria</taxon>
        <taxon>Bacillati</taxon>
        <taxon>Actinomycetota</taxon>
        <taxon>Actinomycetes</taxon>
        <taxon>Pseudonocardiales</taxon>
        <taxon>Pseudonocardiaceae</taxon>
    </lineage>
</organism>
<keyword evidence="4" id="KW-1003">Cell membrane</keyword>
<dbReference type="Pfam" id="PF01594">
    <property type="entry name" value="AI-2E_transport"/>
    <property type="match status" value="1"/>
</dbReference>
<feature type="transmembrane region" description="Helical" evidence="8">
    <location>
        <begin position="157"/>
        <end position="180"/>
    </location>
</feature>
<feature type="transmembrane region" description="Helical" evidence="8">
    <location>
        <begin position="81"/>
        <end position="102"/>
    </location>
</feature>
<name>A0ABV9RU23_9PSEU</name>
<evidence type="ECO:0000313" key="9">
    <source>
        <dbReference type="EMBL" id="MFC4852815.1"/>
    </source>
</evidence>
<comment type="subcellular location">
    <subcellularLocation>
        <location evidence="1">Cell membrane</location>
        <topology evidence="1">Multi-pass membrane protein</topology>
    </subcellularLocation>
</comment>
<evidence type="ECO:0000256" key="5">
    <source>
        <dbReference type="ARBA" id="ARBA00022692"/>
    </source>
</evidence>
<keyword evidence="3" id="KW-0813">Transport</keyword>
<protein>
    <submittedName>
        <fullName evidence="9">AI-2E family transporter</fullName>
    </submittedName>
</protein>
<evidence type="ECO:0000313" key="10">
    <source>
        <dbReference type="Proteomes" id="UP001595859"/>
    </source>
</evidence>
<feature type="transmembrane region" description="Helical" evidence="8">
    <location>
        <begin position="276"/>
        <end position="293"/>
    </location>
</feature>
<evidence type="ECO:0000256" key="1">
    <source>
        <dbReference type="ARBA" id="ARBA00004651"/>
    </source>
</evidence>
<dbReference type="InterPro" id="IPR002549">
    <property type="entry name" value="AI-2E-like"/>
</dbReference>
<evidence type="ECO:0000256" key="7">
    <source>
        <dbReference type="ARBA" id="ARBA00023136"/>
    </source>
</evidence>
<evidence type="ECO:0000256" key="3">
    <source>
        <dbReference type="ARBA" id="ARBA00022448"/>
    </source>
</evidence>